<reference evidence="3 4" key="2">
    <citation type="journal article" date="2010" name="Nature">
        <title>Comparative genomics reveals mobile pathogenicity chromosomes in Fusarium.</title>
        <authorList>
            <person name="Ma L.J."/>
            <person name="van der Does H.C."/>
            <person name="Borkovich K.A."/>
            <person name="Coleman J.J."/>
            <person name="Daboussi M.J."/>
            <person name="Di Pietro A."/>
            <person name="Dufresne M."/>
            <person name="Freitag M."/>
            <person name="Grabherr M."/>
            <person name="Henrissat B."/>
            <person name="Houterman P.M."/>
            <person name="Kang S."/>
            <person name="Shim W.B."/>
            <person name="Woloshuk C."/>
            <person name="Xie X."/>
            <person name="Xu J.R."/>
            <person name="Antoniw J."/>
            <person name="Baker S.E."/>
            <person name="Bluhm B.H."/>
            <person name="Breakspear A."/>
            <person name="Brown D.W."/>
            <person name="Butchko R.A."/>
            <person name="Chapman S."/>
            <person name="Coulson R."/>
            <person name="Coutinho P.M."/>
            <person name="Danchin E.G."/>
            <person name="Diener A."/>
            <person name="Gale L.R."/>
            <person name="Gardiner D.M."/>
            <person name="Goff S."/>
            <person name="Hammond-Kosack K.E."/>
            <person name="Hilburn K."/>
            <person name="Hua-Van A."/>
            <person name="Jonkers W."/>
            <person name="Kazan K."/>
            <person name="Kodira C.D."/>
            <person name="Koehrsen M."/>
            <person name="Kumar L."/>
            <person name="Lee Y.H."/>
            <person name="Li L."/>
            <person name="Manners J.M."/>
            <person name="Miranda-Saavedra D."/>
            <person name="Mukherjee M."/>
            <person name="Park G."/>
            <person name="Park J."/>
            <person name="Park S.Y."/>
            <person name="Proctor R.H."/>
            <person name="Regev A."/>
            <person name="Ruiz-Roldan M.C."/>
            <person name="Sain D."/>
            <person name="Sakthikumar S."/>
            <person name="Sykes S."/>
            <person name="Schwartz D.C."/>
            <person name="Turgeon B.G."/>
            <person name="Wapinski I."/>
            <person name="Yoder O."/>
            <person name="Young S."/>
            <person name="Zeng Q."/>
            <person name="Zhou S."/>
            <person name="Galagan J."/>
            <person name="Cuomo C.A."/>
            <person name="Kistler H.C."/>
            <person name="Rep M."/>
        </authorList>
    </citation>
    <scope>GENOME REANNOTATION</scope>
    <source>
        <strain evidence="4">ATCC MYA-4620 / CBS 123657 / FGSC 9075 / NRRL 31084 / PH-1</strain>
        <strain evidence="3">PH-1 / ATCC MYA-4620 / FGSC 9075 / NRRL 31084</strain>
    </source>
</reference>
<gene>
    <name evidence="2" type="ORF">FGRAMPH1_01T06051</name>
</gene>
<reference evidence="3" key="4">
    <citation type="submission" date="2017-01" db="UniProtKB">
        <authorList>
            <consortium name="EnsemblFungi"/>
        </authorList>
    </citation>
    <scope>IDENTIFICATION</scope>
    <source>
        <strain evidence="3">PH-1 / ATCC MYA-4620 / FGSC 9075 / NRRL 31084</strain>
    </source>
</reference>
<dbReference type="InParanoid" id="A0A098D8Q9"/>
<dbReference type="VEuPathDB" id="FungiDB:FGRAMPH1_01G06051"/>
<dbReference type="Proteomes" id="UP000070720">
    <property type="component" value="Chromosome 1"/>
</dbReference>
<reference evidence="2 4" key="3">
    <citation type="journal article" date="2015" name="BMC Genomics">
        <title>The completed genome sequence of the pathogenic ascomycete fungus Fusarium graminearum.</title>
        <authorList>
            <person name="King R."/>
            <person name="Urban M."/>
            <person name="Hammond-Kosack M.C."/>
            <person name="Hassani-Pak K."/>
            <person name="Hammond-Kosack K.E."/>
        </authorList>
    </citation>
    <scope>NUCLEOTIDE SEQUENCE [LARGE SCALE GENOMIC DNA]</scope>
    <source>
        <strain evidence="4">ATCC MYA-4620 / CBS 123657 / FGSC 9075 / NRRL 31084 / PH-1</strain>
        <strain evidence="2">PH-1</strain>
    </source>
</reference>
<keyword evidence="4" id="KW-1185">Reference proteome</keyword>
<proteinExistence type="predicted"/>
<evidence type="ECO:0000256" key="1">
    <source>
        <dbReference type="SAM" id="MobiDB-lite"/>
    </source>
</evidence>
<organism evidence="2 4">
    <name type="scientific">Gibberella zeae (strain ATCC MYA-4620 / CBS 123657 / FGSC 9075 / NRRL 31084 / PH-1)</name>
    <name type="common">Wheat head blight fungus</name>
    <name type="synonym">Fusarium graminearum</name>
    <dbReference type="NCBI Taxonomy" id="229533"/>
    <lineage>
        <taxon>Eukaryota</taxon>
        <taxon>Fungi</taxon>
        <taxon>Dikarya</taxon>
        <taxon>Ascomycota</taxon>
        <taxon>Pezizomycotina</taxon>
        <taxon>Sordariomycetes</taxon>
        <taxon>Hypocreomycetidae</taxon>
        <taxon>Hypocreales</taxon>
        <taxon>Nectriaceae</taxon>
        <taxon>Fusarium</taxon>
    </lineage>
</organism>
<evidence type="ECO:0000313" key="3">
    <source>
        <dbReference type="EnsemblFungi" id="CEF74830"/>
    </source>
</evidence>
<feature type="compositionally biased region" description="Polar residues" evidence="1">
    <location>
        <begin position="35"/>
        <end position="44"/>
    </location>
</feature>
<name>A0A098D8Q9_GIBZE</name>
<dbReference type="AlphaFoldDB" id="A0A098D8Q9"/>
<feature type="region of interest" description="Disordered" evidence="1">
    <location>
        <begin position="1"/>
        <end position="46"/>
    </location>
</feature>
<protein>
    <submittedName>
        <fullName evidence="2">Chromosome 1, complete genome</fullName>
    </submittedName>
</protein>
<evidence type="ECO:0000313" key="2">
    <source>
        <dbReference type="EMBL" id="CEF74830.1"/>
    </source>
</evidence>
<sequence>MEEPAVGIFDELGTNTAKQPKRPTIAPKDSDAGNYESSRLNNNGRPMKHHEVFVACSDGRELVLET</sequence>
<dbReference type="EMBL" id="HG970332">
    <property type="protein sequence ID" value="CEF74830.1"/>
    <property type="molecule type" value="Genomic_DNA"/>
</dbReference>
<reference evidence="3 4" key="1">
    <citation type="journal article" date="2007" name="Science">
        <title>The Fusarium graminearum genome reveals a link between localized polymorphism and pathogen specialization.</title>
        <authorList>
            <person name="Cuomo C.A."/>
            <person name="Gueldener U."/>
            <person name="Xu J.-R."/>
            <person name="Trail F."/>
            <person name="Turgeon B.G."/>
            <person name="Di Pietro A."/>
            <person name="Walton J.D."/>
            <person name="Ma L.-J."/>
            <person name="Baker S.E."/>
            <person name="Rep M."/>
            <person name="Adam G."/>
            <person name="Antoniw J."/>
            <person name="Baldwin T."/>
            <person name="Calvo S.E."/>
            <person name="Chang Y.-L."/>
            <person name="DeCaprio D."/>
            <person name="Gale L.R."/>
            <person name="Gnerre S."/>
            <person name="Goswami R.S."/>
            <person name="Hammond-Kosack K."/>
            <person name="Harris L.J."/>
            <person name="Hilburn K."/>
            <person name="Kennell J.C."/>
            <person name="Kroken S."/>
            <person name="Magnuson J.K."/>
            <person name="Mannhaupt G."/>
            <person name="Mauceli E.W."/>
            <person name="Mewes H.-W."/>
            <person name="Mitterbauer R."/>
            <person name="Muehlbauer G."/>
            <person name="Muensterkoetter M."/>
            <person name="Nelson D."/>
            <person name="O'Donnell K."/>
            <person name="Ouellet T."/>
            <person name="Qi W."/>
            <person name="Quesneville H."/>
            <person name="Roncero M.I.G."/>
            <person name="Seong K.-Y."/>
            <person name="Tetko I.V."/>
            <person name="Urban M."/>
            <person name="Waalwijk C."/>
            <person name="Ward T.J."/>
            <person name="Yao J."/>
            <person name="Birren B.W."/>
            <person name="Kistler H.C."/>
        </authorList>
    </citation>
    <scope>NUCLEOTIDE SEQUENCE [LARGE SCALE GENOMIC DNA]</scope>
    <source>
        <strain evidence="4">ATCC MYA-4620 / CBS 123657 / FGSC 9075 / NRRL 31084 / PH-1</strain>
        <strain evidence="3">PH-1 / ATCC MYA-4620 / FGSC 9075 / NRRL 31084</strain>
    </source>
</reference>
<dbReference type="EnsemblFungi" id="CEF74830">
    <property type="protein sequence ID" value="CEF74830"/>
    <property type="gene ID" value="FGRRES_15146"/>
</dbReference>
<accession>A0A098D8Q9</accession>
<accession>A0A0E0RUA5</accession>
<evidence type="ECO:0000313" key="4">
    <source>
        <dbReference type="Proteomes" id="UP000070720"/>
    </source>
</evidence>